<feature type="region of interest" description="Disordered" evidence="1">
    <location>
        <begin position="1"/>
        <end position="23"/>
    </location>
</feature>
<accession>A0A6B1DRZ7</accession>
<evidence type="ECO:0000313" key="2">
    <source>
        <dbReference type="EMBL" id="MYD89997.1"/>
    </source>
</evidence>
<proteinExistence type="predicted"/>
<reference evidence="2" key="1">
    <citation type="submission" date="2019-09" db="EMBL/GenBank/DDBJ databases">
        <title>Characterisation of the sponge microbiome using genome-centric metagenomics.</title>
        <authorList>
            <person name="Engelberts J.P."/>
            <person name="Robbins S.J."/>
            <person name="De Goeij J.M."/>
            <person name="Aranda M."/>
            <person name="Bell S.C."/>
            <person name="Webster N.S."/>
        </authorList>
    </citation>
    <scope>NUCLEOTIDE SEQUENCE</scope>
    <source>
        <strain evidence="2">SB0662_bin_9</strain>
    </source>
</reference>
<organism evidence="2">
    <name type="scientific">Caldilineaceae bacterium SB0662_bin_9</name>
    <dbReference type="NCBI Taxonomy" id="2605258"/>
    <lineage>
        <taxon>Bacteria</taxon>
        <taxon>Bacillati</taxon>
        <taxon>Chloroflexota</taxon>
        <taxon>Caldilineae</taxon>
        <taxon>Caldilineales</taxon>
        <taxon>Caldilineaceae</taxon>
    </lineage>
</organism>
<gene>
    <name evidence="2" type="ORF">F4Y08_06610</name>
</gene>
<dbReference type="EMBL" id="VXPY01000040">
    <property type="protein sequence ID" value="MYD89997.1"/>
    <property type="molecule type" value="Genomic_DNA"/>
</dbReference>
<sequence length="89" mass="10147">MNDKQRDTELQDEDAPHTTPALKADYRGAAPREVAAALLAYRPNPKGENGSSQDECYKCRCRLYACYSCGKRLWCSGCKKCLVCKRRRR</sequence>
<evidence type="ECO:0000256" key="1">
    <source>
        <dbReference type="SAM" id="MobiDB-lite"/>
    </source>
</evidence>
<protein>
    <submittedName>
        <fullName evidence="2">Uncharacterized protein</fullName>
    </submittedName>
</protein>
<dbReference type="AlphaFoldDB" id="A0A6B1DRZ7"/>
<comment type="caution">
    <text evidence="2">The sequence shown here is derived from an EMBL/GenBank/DDBJ whole genome shotgun (WGS) entry which is preliminary data.</text>
</comment>
<name>A0A6B1DRZ7_9CHLR</name>